<proteinExistence type="predicted"/>
<accession>A0A8T0IDP7</accession>
<evidence type="ECO:0000313" key="1">
    <source>
        <dbReference type="EMBL" id="KAG0581039.1"/>
    </source>
</evidence>
<sequence length="110" mass="12647">MFVPKSNRTFLLQNQCSRCALSFPFPTYALTTIWCFLSAAEYLVWHEVHQSATSRLKPSDYWNMDWTLPTKLATHCTFILFAGKKSSPLPASGVFVVSVNCYSFEKSKHW</sequence>
<dbReference type="AlphaFoldDB" id="A0A8T0IDP7"/>
<gene>
    <name evidence="1" type="ORF">KC19_4G220000</name>
</gene>
<protein>
    <submittedName>
        <fullName evidence="1">Uncharacterized protein</fullName>
    </submittedName>
</protein>
<evidence type="ECO:0000313" key="2">
    <source>
        <dbReference type="Proteomes" id="UP000822688"/>
    </source>
</evidence>
<keyword evidence="2" id="KW-1185">Reference proteome</keyword>
<dbReference type="Proteomes" id="UP000822688">
    <property type="component" value="Chromosome 4"/>
</dbReference>
<comment type="caution">
    <text evidence="1">The sequence shown here is derived from an EMBL/GenBank/DDBJ whole genome shotgun (WGS) entry which is preliminary data.</text>
</comment>
<dbReference type="EMBL" id="CM026424">
    <property type="protein sequence ID" value="KAG0581039.1"/>
    <property type="molecule type" value="Genomic_DNA"/>
</dbReference>
<organism evidence="1 2">
    <name type="scientific">Ceratodon purpureus</name>
    <name type="common">Fire moss</name>
    <name type="synonym">Dicranum purpureum</name>
    <dbReference type="NCBI Taxonomy" id="3225"/>
    <lineage>
        <taxon>Eukaryota</taxon>
        <taxon>Viridiplantae</taxon>
        <taxon>Streptophyta</taxon>
        <taxon>Embryophyta</taxon>
        <taxon>Bryophyta</taxon>
        <taxon>Bryophytina</taxon>
        <taxon>Bryopsida</taxon>
        <taxon>Dicranidae</taxon>
        <taxon>Pseudoditrichales</taxon>
        <taxon>Ditrichaceae</taxon>
        <taxon>Ceratodon</taxon>
    </lineage>
</organism>
<name>A0A8T0IDP7_CERPU</name>
<reference evidence="1" key="1">
    <citation type="submission" date="2020-06" db="EMBL/GenBank/DDBJ databases">
        <title>WGS assembly of Ceratodon purpureus strain R40.</title>
        <authorList>
            <person name="Carey S.B."/>
            <person name="Jenkins J."/>
            <person name="Shu S."/>
            <person name="Lovell J.T."/>
            <person name="Sreedasyam A."/>
            <person name="Maumus F."/>
            <person name="Tiley G.P."/>
            <person name="Fernandez-Pozo N."/>
            <person name="Barry K."/>
            <person name="Chen C."/>
            <person name="Wang M."/>
            <person name="Lipzen A."/>
            <person name="Daum C."/>
            <person name="Saski C.A."/>
            <person name="Payton A.C."/>
            <person name="Mcbreen J.C."/>
            <person name="Conrad R.E."/>
            <person name="Kollar L.M."/>
            <person name="Olsson S."/>
            <person name="Huttunen S."/>
            <person name="Landis J.B."/>
            <person name="Wickett N.J."/>
            <person name="Johnson M.G."/>
            <person name="Rensing S.A."/>
            <person name="Grimwood J."/>
            <person name="Schmutz J."/>
            <person name="Mcdaniel S.F."/>
        </authorList>
    </citation>
    <scope>NUCLEOTIDE SEQUENCE</scope>
    <source>
        <strain evidence="1">R40</strain>
    </source>
</reference>